<dbReference type="EMBL" id="JASGBP010000002">
    <property type="protein sequence ID" value="MDI9256745.1"/>
    <property type="molecule type" value="Genomic_DNA"/>
</dbReference>
<keyword evidence="3" id="KW-1185">Reference proteome</keyword>
<name>A0ABT6XNT6_9FLAO</name>
<dbReference type="Gene3D" id="3.30.1330.40">
    <property type="entry name" value="RutC-like"/>
    <property type="match status" value="1"/>
</dbReference>
<gene>
    <name evidence="2" type="ORF">QHT84_04890</name>
</gene>
<sequence length="156" mass="17254">MNLISKLQKLGLTLSEVSRPGGNYQSVNIRGNIAYVAIQFPILGEKYLFQGRLGEQITTEHGYEAMKYCALNVLSQIETKIGFDKVMGLNHIEAYYQSTTDWDDGPIVVNGASDLFQMVLEEKGTHSRTILGVAGLPRNFAVGLTCSFTLYPTDNL</sequence>
<dbReference type="CDD" id="cd02199">
    <property type="entry name" value="YjgF_YER057c_UK114_like_1"/>
    <property type="match status" value="1"/>
</dbReference>
<evidence type="ECO:0000259" key="1">
    <source>
        <dbReference type="Pfam" id="PF14588"/>
    </source>
</evidence>
<dbReference type="PANTHER" id="PTHR43760:SF1">
    <property type="entry name" value="ENDORIBONUCLEASE L-PSP_CHORISMATE MUTASE-LIKE DOMAIN-CONTAINING PROTEIN"/>
    <property type="match status" value="1"/>
</dbReference>
<proteinExistence type="predicted"/>
<accession>A0ABT6XNT6</accession>
<reference evidence="2 3" key="1">
    <citation type="submission" date="2023-05" db="EMBL/GenBank/DDBJ databases">
        <title>Flavobacterium sedimenti sp. nov., isolated from the sediment.</title>
        <authorList>
            <person name="Wu N."/>
        </authorList>
    </citation>
    <scope>NUCLEOTIDE SEQUENCE [LARGE SCALE GENOMIC DNA]</scope>
    <source>
        <strain evidence="2 3">YZ-48</strain>
    </source>
</reference>
<dbReference type="PANTHER" id="PTHR43760">
    <property type="entry name" value="ENDORIBONUCLEASE-RELATED"/>
    <property type="match status" value="1"/>
</dbReference>
<protein>
    <submittedName>
        <fullName evidence="2">RidA family protein</fullName>
    </submittedName>
</protein>
<dbReference type="RefSeq" id="WP_283238432.1">
    <property type="nucleotide sequence ID" value="NZ_JASGBP010000002.1"/>
</dbReference>
<feature type="domain" description="Endoribonuclease L-PSP/chorismate mutase-like" evidence="1">
    <location>
        <begin position="5"/>
        <end position="139"/>
    </location>
</feature>
<dbReference type="SUPFAM" id="SSF55298">
    <property type="entry name" value="YjgF-like"/>
    <property type="match status" value="1"/>
</dbReference>
<dbReference type="InterPro" id="IPR013813">
    <property type="entry name" value="Endoribo_LPSP/chorism_mut-like"/>
</dbReference>
<dbReference type="InterPro" id="IPR035959">
    <property type="entry name" value="RutC-like_sf"/>
</dbReference>
<evidence type="ECO:0000313" key="2">
    <source>
        <dbReference type="EMBL" id="MDI9256745.1"/>
    </source>
</evidence>
<dbReference type="Pfam" id="PF14588">
    <property type="entry name" value="YjgF_endoribonc"/>
    <property type="match status" value="1"/>
</dbReference>
<organism evidence="2 3">
    <name type="scientific">Flavobacterium sedimenticola</name>
    <dbReference type="NCBI Taxonomy" id="3043286"/>
    <lineage>
        <taxon>Bacteria</taxon>
        <taxon>Pseudomonadati</taxon>
        <taxon>Bacteroidota</taxon>
        <taxon>Flavobacteriia</taxon>
        <taxon>Flavobacteriales</taxon>
        <taxon>Flavobacteriaceae</taxon>
        <taxon>Flavobacterium</taxon>
    </lineage>
</organism>
<evidence type="ECO:0000313" key="3">
    <source>
        <dbReference type="Proteomes" id="UP001230035"/>
    </source>
</evidence>
<dbReference type="Proteomes" id="UP001230035">
    <property type="component" value="Unassembled WGS sequence"/>
</dbReference>
<comment type="caution">
    <text evidence="2">The sequence shown here is derived from an EMBL/GenBank/DDBJ whole genome shotgun (WGS) entry which is preliminary data.</text>
</comment>